<evidence type="ECO:0000313" key="1">
    <source>
        <dbReference type="EMBL" id="SET84923.1"/>
    </source>
</evidence>
<organism evidence="1 2">
    <name type="scientific">Marinobacter segnicrescens</name>
    <dbReference type="NCBI Taxonomy" id="430453"/>
    <lineage>
        <taxon>Bacteria</taxon>
        <taxon>Pseudomonadati</taxon>
        <taxon>Pseudomonadota</taxon>
        <taxon>Gammaproteobacteria</taxon>
        <taxon>Pseudomonadales</taxon>
        <taxon>Marinobacteraceae</taxon>
        <taxon>Marinobacter</taxon>
    </lineage>
</organism>
<dbReference type="STRING" id="430453.SAMN04487962_1317"/>
<accession>A0A1I0HLS6</accession>
<keyword evidence="2" id="KW-1185">Reference proteome</keyword>
<proteinExistence type="predicted"/>
<protein>
    <submittedName>
        <fullName evidence="1">Uncharacterized protein</fullName>
    </submittedName>
</protein>
<reference evidence="2" key="1">
    <citation type="submission" date="2016-10" db="EMBL/GenBank/DDBJ databases">
        <authorList>
            <person name="Varghese N."/>
            <person name="Submissions S."/>
        </authorList>
    </citation>
    <scope>NUCLEOTIDE SEQUENCE [LARGE SCALE GENOMIC DNA]</scope>
    <source>
        <strain evidence="2">CGMCC 1.6489</strain>
    </source>
</reference>
<sequence length="107" mass="11564">MEFPGKRAKLTLTLHLISPLVLGQAMSGAETQSVPVSVEALALSDWAIIMDMDPQSSIEAFAWLSATFDIANTGPLITRSSDSKTEMIGRFFADILISSTKLWGYGV</sequence>
<dbReference type="EMBL" id="FOHZ01000031">
    <property type="protein sequence ID" value="SET84923.1"/>
    <property type="molecule type" value="Genomic_DNA"/>
</dbReference>
<gene>
    <name evidence="1" type="ORF">SAMN04487962_1317</name>
</gene>
<dbReference type="Proteomes" id="UP000198762">
    <property type="component" value="Unassembled WGS sequence"/>
</dbReference>
<evidence type="ECO:0000313" key="2">
    <source>
        <dbReference type="Proteomes" id="UP000198762"/>
    </source>
</evidence>
<dbReference type="RefSeq" id="WP_058089849.1">
    <property type="nucleotide sequence ID" value="NZ_FOHZ01000031.1"/>
</dbReference>
<name>A0A1I0HLS6_9GAMM</name>
<dbReference type="AlphaFoldDB" id="A0A1I0HLS6"/>